<feature type="compositionally biased region" description="Low complexity" evidence="1">
    <location>
        <begin position="40"/>
        <end position="51"/>
    </location>
</feature>
<dbReference type="EMBL" id="BOOI01000001">
    <property type="protein sequence ID" value="GIH81771.1"/>
    <property type="molecule type" value="Genomic_DNA"/>
</dbReference>
<evidence type="ECO:0000256" key="1">
    <source>
        <dbReference type="SAM" id="MobiDB-lite"/>
    </source>
</evidence>
<evidence type="ECO:0000313" key="3">
    <source>
        <dbReference type="Proteomes" id="UP000655044"/>
    </source>
</evidence>
<keyword evidence="3" id="KW-1185">Reference proteome</keyword>
<protein>
    <submittedName>
        <fullName evidence="2">Uncharacterized protein</fullName>
    </submittedName>
</protein>
<name>A0A8J3RX26_PLARO</name>
<accession>A0A8J3RX26</accession>
<evidence type="ECO:0000313" key="2">
    <source>
        <dbReference type="EMBL" id="GIH81771.1"/>
    </source>
</evidence>
<organism evidence="2 3">
    <name type="scientific">Planobispora rosea</name>
    <dbReference type="NCBI Taxonomy" id="35762"/>
    <lineage>
        <taxon>Bacteria</taxon>
        <taxon>Bacillati</taxon>
        <taxon>Actinomycetota</taxon>
        <taxon>Actinomycetes</taxon>
        <taxon>Streptosporangiales</taxon>
        <taxon>Streptosporangiaceae</taxon>
        <taxon>Planobispora</taxon>
    </lineage>
</organism>
<sequence length="125" mass="12814">MPLPPLARPSGGCRSSADAMCWGLAPWRGRTTGSAGPVDALAAPHGAPATAQQDPSQGWGGSSQEVPRWVFMPPSAPPAGTRVKADSGTDPGDPPATAGERVIPDRTGCWAFSLPSLCARTQEQP</sequence>
<gene>
    <name evidence="2" type="ORF">Pro02_01790</name>
</gene>
<proteinExistence type="predicted"/>
<reference evidence="2" key="1">
    <citation type="submission" date="2021-01" db="EMBL/GenBank/DDBJ databases">
        <title>Whole genome shotgun sequence of Planobispora rosea NBRC 15558.</title>
        <authorList>
            <person name="Komaki H."/>
            <person name="Tamura T."/>
        </authorList>
    </citation>
    <scope>NUCLEOTIDE SEQUENCE</scope>
    <source>
        <strain evidence="2">NBRC 15558</strain>
    </source>
</reference>
<dbReference type="AlphaFoldDB" id="A0A8J3RX26"/>
<comment type="caution">
    <text evidence="2">The sequence shown here is derived from an EMBL/GenBank/DDBJ whole genome shotgun (WGS) entry which is preliminary data.</text>
</comment>
<feature type="region of interest" description="Disordered" evidence="1">
    <location>
        <begin position="26"/>
        <end position="103"/>
    </location>
</feature>
<dbReference type="Proteomes" id="UP000655044">
    <property type="component" value="Unassembled WGS sequence"/>
</dbReference>